<keyword evidence="14" id="KW-1185">Reference proteome</keyword>
<dbReference type="STRING" id="218851.A0A2G5CY19"/>
<dbReference type="SUPFAM" id="SSF54277">
    <property type="entry name" value="CAD &amp; PB1 domains"/>
    <property type="match status" value="1"/>
</dbReference>
<feature type="compositionally biased region" description="Polar residues" evidence="11">
    <location>
        <begin position="11"/>
        <end position="21"/>
    </location>
</feature>
<dbReference type="GO" id="GO:0009734">
    <property type="term" value="P:auxin-activated signaling pathway"/>
    <property type="evidence" value="ECO:0007669"/>
    <property type="project" value="UniProtKB-KW"/>
</dbReference>
<dbReference type="GO" id="GO:0004674">
    <property type="term" value="F:protein serine/threonine kinase activity"/>
    <property type="evidence" value="ECO:0007669"/>
    <property type="project" value="UniProtKB-KW"/>
</dbReference>
<dbReference type="InterPro" id="IPR000719">
    <property type="entry name" value="Prot_kinase_dom"/>
</dbReference>
<dbReference type="InterPro" id="IPR017441">
    <property type="entry name" value="Protein_kinase_ATP_BS"/>
</dbReference>
<feature type="region of interest" description="Disordered" evidence="11">
    <location>
        <begin position="1"/>
        <end position="34"/>
    </location>
</feature>
<dbReference type="CDD" id="cd13999">
    <property type="entry name" value="STKc_MAP3K-like"/>
    <property type="match status" value="1"/>
</dbReference>
<dbReference type="FunFam" id="1.10.510.10:FF:000142">
    <property type="entry name" value="Octicosapeptide/phox/Bem1p domain kinase superfamily protein"/>
    <property type="match status" value="1"/>
</dbReference>
<keyword evidence="7" id="KW-0418">Kinase</keyword>
<dbReference type="SMART" id="SM00220">
    <property type="entry name" value="S_TKc"/>
    <property type="match status" value="1"/>
</dbReference>
<dbReference type="PANTHER" id="PTHR23257:SF842">
    <property type="entry name" value="KINASE SUPERFAMILY WITH OCTICOSAPEPTIDE_PHOX_BEM1P DOMAIN-CONTAINING PROTEIN"/>
    <property type="match status" value="1"/>
</dbReference>
<feature type="region of interest" description="Disordered" evidence="11">
    <location>
        <begin position="375"/>
        <end position="398"/>
    </location>
</feature>
<organism evidence="13 14">
    <name type="scientific">Aquilegia coerulea</name>
    <name type="common">Rocky mountain columbine</name>
    <dbReference type="NCBI Taxonomy" id="218851"/>
    <lineage>
        <taxon>Eukaryota</taxon>
        <taxon>Viridiplantae</taxon>
        <taxon>Streptophyta</taxon>
        <taxon>Embryophyta</taxon>
        <taxon>Tracheophyta</taxon>
        <taxon>Spermatophyta</taxon>
        <taxon>Magnoliopsida</taxon>
        <taxon>Ranunculales</taxon>
        <taxon>Ranunculaceae</taxon>
        <taxon>Thalictroideae</taxon>
        <taxon>Aquilegia</taxon>
    </lineage>
</organism>
<dbReference type="FunFam" id="3.10.20.90:FF:000058">
    <property type="entry name" value="Octicosapeptide/phox/Bem1p domain kinase superfamily protein"/>
    <property type="match status" value="1"/>
</dbReference>
<evidence type="ECO:0000313" key="13">
    <source>
        <dbReference type="EMBL" id="PIA36158.1"/>
    </source>
</evidence>
<keyword evidence="3" id="KW-0723">Serine/threonine-protein kinase</keyword>
<dbReference type="PRINTS" id="PR00109">
    <property type="entry name" value="TYRKINASE"/>
</dbReference>
<dbReference type="SUPFAM" id="SSF56112">
    <property type="entry name" value="Protein kinase-like (PK-like)"/>
    <property type="match status" value="1"/>
</dbReference>
<sequence>MEDEVVGPSGRQIQEDSTTVDSGHRFPTGQRVRNNVSVQTGEEFSMEFLQDRSTARRIVLNISDMDQAQLKRGRYNMDSTNQVGYEDLTGILGLTRVDSESSYDASDVALRKGYVMEVHNKINSNNASRYFENGVTRKEPKYSFEEINSYQATSGPTAPPIPVLNSPVLVPYESGTPDSFKPGKIKFLCSFGGKILPRPSDAKLRYVGGETRIINIRKNLSWEELVKKTSEICNQPHTIKYQLPGEDLDALISVSSDEDLQNMLEEYQGLERVDGQRLRLFLISSNESESPSSFEAMASEQCSSEYQYVVALNGVVDPSPRKTSGGPLGQNLDGTSNYYKDSPTSLLPLDVRDGVSPSAVMGMFSRPTAQYFVASKNASKSPNHSPPYSPLPMQRRDSKGSHLHLCEDHLCRGSNESSSSFVTEQPQQDNYAINGTGQYYPTPGPIPLIHHYSPQKHIVDVERPIKSRGVHFQDRRPTREFPNPPAFGRNNSDLDGYICERPILKDRPFHSEKLLSQADDPMGLLSGSNESVGSHLGMPHVFSDSVLQEHGEKALRYSQEGNTPSSPLDFSTTASPAWVNSSAWHREPVKFEENTEFPNPETQIRLPNTDSVCSPRKLGLSNLSLFPKFSGHEHGHRGAEERSQAAKEMSLDHYPENPEMRLDMLNLMDENDSLLPNDNGIDSKLPNIRKNPILMLDGFNNSKESNVPKTKIPVSSVAGLEENPEFYQLDMMPSELLVRSQRSSKDENCILTDRVRGNFRNGEENILSCMSSVSWSRNSEVGDSNKCPPRDARWFNDDSSRTDPCCGSSIGVSCASSWPLDVAPLKDRDGQEPMVINSVSLDPSAVKDRAGPRLNAHMNDDSLSWSSFQKANADVSLRRDDSVLHDGRVSYADRKADKVDSGDYPHELSRVEDATFVGSKNVYNSGQDIQLEAVIVEDVTNNMPLDFESCSKVVPHVQDEDITDVESNCPESECEDPLADDEDKDESISDSTIAEIEAGIYGLQIIKNADLEELRELGSGTFGTVYHGKWRGTDVAIKRIKKSCFSGRSSEQERLTKDFWREAQILSKLHHPNVVAFYGVVPDGSGGTLATVTEFMVNGSLRHVLLRKDRALDRRKKLIIAMDAAFGMEYLHSKNIVHFDLKCDNLLVNLRDSQRPICKVGDFGLSRIKRNTLVSGGVRGTLPWMAPELLNGSSNRVSEKVDVFSFGIAMWEILTGEEPYANMHCGAIIGGIVNNTLRPHIPDRCDSEWKKLMEECWAPDPSVRPSFTEITNRLRVMSMALQTRAKR</sequence>
<evidence type="ECO:0000256" key="8">
    <source>
        <dbReference type="ARBA" id="ARBA00022840"/>
    </source>
</evidence>
<keyword evidence="5" id="KW-0808">Transferase</keyword>
<feature type="region of interest" description="Disordered" evidence="11">
    <location>
        <begin position="963"/>
        <end position="988"/>
    </location>
</feature>
<evidence type="ECO:0000256" key="2">
    <source>
        <dbReference type="ARBA" id="ARBA00022490"/>
    </source>
</evidence>
<dbReference type="InterPro" id="IPR011009">
    <property type="entry name" value="Kinase-like_dom_sf"/>
</dbReference>
<gene>
    <name evidence="13" type="ORF">AQUCO_03400222v1</name>
</gene>
<dbReference type="Gene3D" id="3.10.20.90">
    <property type="entry name" value="Phosphatidylinositol 3-kinase Catalytic Subunit, Chain A, domain 1"/>
    <property type="match status" value="1"/>
</dbReference>
<dbReference type="SMART" id="SM00666">
    <property type="entry name" value="PB1"/>
    <property type="match status" value="1"/>
</dbReference>
<keyword evidence="2" id="KW-0963">Cytoplasm</keyword>
<dbReference type="Gene3D" id="1.10.510.10">
    <property type="entry name" value="Transferase(Phosphotransferase) domain 1"/>
    <property type="match status" value="1"/>
</dbReference>
<dbReference type="Proteomes" id="UP000230069">
    <property type="component" value="Unassembled WGS sequence"/>
</dbReference>
<dbReference type="PROSITE" id="PS00107">
    <property type="entry name" value="PROTEIN_KINASE_ATP"/>
    <property type="match status" value="1"/>
</dbReference>
<dbReference type="GO" id="GO:0010928">
    <property type="term" value="P:regulation of auxin mediated signaling pathway"/>
    <property type="evidence" value="ECO:0007669"/>
    <property type="project" value="UniProtKB-ARBA"/>
</dbReference>
<evidence type="ECO:0000256" key="3">
    <source>
        <dbReference type="ARBA" id="ARBA00022527"/>
    </source>
</evidence>
<dbReference type="CDD" id="cd06410">
    <property type="entry name" value="PB1_UP2"/>
    <property type="match status" value="1"/>
</dbReference>
<dbReference type="InterPro" id="IPR001245">
    <property type="entry name" value="Ser-Thr/Tyr_kinase_cat_dom"/>
</dbReference>
<evidence type="ECO:0000256" key="4">
    <source>
        <dbReference type="ARBA" id="ARBA00022553"/>
    </source>
</evidence>
<proteinExistence type="predicted"/>
<keyword evidence="8 10" id="KW-0067">ATP-binding</keyword>
<reference evidence="13 14" key="1">
    <citation type="submission" date="2017-09" db="EMBL/GenBank/DDBJ databases">
        <title>WGS assembly of Aquilegia coerulea Goldsmith.</title>
        <authorList>
            <person name="Hodges S."/>
            <person name="Kramer E."/>
            <person name="Nordborg M."/>
            <person name="Tomkins J."/>
            <person name="Borevitz J."/>
            <person name="Derieg N."/>
            <person name="Yan J."/>
            <person name="Mihaltcheva S."/>
            <person name="Hayes R.D."/>
            <person name="Rokhsar D."/>
        </authorList>
    </citation>
    <scope>NUCLEOTIDE SEQUENCE [LARGE SCALE GENOMIC DNA]</scope>
    <source>
        <strain evidence="14">cv. Goldsmith</strain>
    </source>
</reference>
<dbReference type="Pfam" id="PF00564">
    <property type="entry name" value="PB1"/>
    <property type="match status" value="1"/>
</dbReference>
<dbReference type="GO" id="GO:0005737">
    <property type="term" value="C:cytoplasm"/>
    <property type="evidence" value="ECO:0007669"/>
    <property type="project" value="UniProtKB-SubCell"/>
</dbReference>
<feature type="binding site" evidence="10">
    <location>
        <position position="1042"/>
    </location>
    <ligand>
        <name>ATP</name>
        <dbReference type="ChEBI" id="CHEBI:30616"/>
    </ligand>
</feature>
<accession>A0A2G5CY19</accession>
<dbReference type="PROSITE" id="PS50011">
    <property type="entry name" value="PROTEIN_KINASE_DOM"/>
    <property type="match status" value="1"/>
</dbReference>
<evidence type="ECO:0000256" key="10">
    <source>
        <dbReference type="PROSITE-ProRule" id="PRU10141"/>
    </source>
</evidence>
<dbReference type="FunCoup" id="A0A2G5CY19">
    <property type="interactions" value="14"/>
</dbReference>
<dbReference type="InterPro" id="IPR000270">
    <property type="entry name" value="PB1_dom"/>
</dbReference>
<dbReference type="FunFam" id="3.30.200.20:FF:000081">
    <property type="entry name" value="Octicosapeptide/phox/Bem1p domain kinase superfamily protein"/>
    <property type="match status" value="1"/>
</dbReference>
<evidence type="ECO:0000256" key="11">
    <source>
        <dbReference type="SAM" id="MobiDB-lite"/>
    </source>
</evidence>
<dbReference type="GO" id="GO:0005524">
    <property type="term" value="F:ATP binding"/>
    <property type="evidence" value="ECO:0007669"/>
    <property type="project" value="UniProtKB-UniRule"/>
</dbReference>
<evidence type="ECO:0000256" key="6">
    <source>
        <dbReference type="ARBA" id="ARBA00022741"/>
    </source>
</evidence>
<protein>
    <recommendedName>
        <fullName evidence="12">Protein kinase domain-containing protein</fullName>
    </recommendedName>
</protein>
<dbReference type="Pfam" id="PF07714">
    <property type="entry name" value="PK_Tyr_Ser-Thr"/>
    <property type="match status" value="1"/>
</dbReference>
<comment type="subcellular location">
    <subcellularLocation>
        <location evidence="1">Cytoplasm</location>
    </subcellularLocation>
</comment>
<evidence type="ECO:0000313" key="14">
    <source>
        <dbReference type="Proteomes" id="UP000230069"/>
    </source>
</evidence>
<dbReference type="EMBL" id="KZ305051">
    <property type="protein sequence ID" value="PIA36158.1"/>
    <property type="molecule type" value="Genomic_DNA"/>
</dbReference>
<evidence type="ECO:0000259" key="12">
    <source>
        <dbReference type="PROSITE" id="PS50011"/>
    </source>
</evidence>
<feature type="compositionally biased region" description="Acidic residues" evidence="11">
    <location>
        <begin position="972"/>
        <end position="985"/>
    </location>
</feature>
<name>A0A2G5CY19_AQUCA</name>
<evidence type="ECO:0000256" key="7">
    <source>
        <dbReference type="ARBA" id="ARBA00022777"/>
    </source>
</evidence>
<feature type="domain" description="Protein kinase" evidence="12">
    <location>
        <begin position="1011"/>
        <end position="1276"/>
    </location>
</feature>
<keyword evidence="4" id="KW-0597">Phosphoprotein</keyword>
<dbReference type="PROSITE" id="PS00108">
    <property type="entry name" value="PROTEIN_KINASE_ST"/>
    <property type="match status" value="1"/>
</dbReference>
<dbReference type="OrthoDB" id="4062651at2759"/>
<dbReference type="InParanoid" id="A0A2G5CY19"/>
<evidence type="ECO:0000256" key="5">
    <source>
        <dbReference type="ARBA" id="ARBA00022679"/>
    </source>
</evidence>
<dbReference type="PANTHER" id="PTHR23257">
    <property type="entry name" value="SERINE-THREONINE PROTEIN KINASE"/>
    <property type="match status" value="1"/>
</dbReference>
<evidence type="ECO:0000256" key="1">
    <source>
        <dbReference type="ARBA" id="ARBA00004496"/>
    </source>
</evidence>
<dbReference type="InterPro" id="IPR050167">
    <property type="entry name" value="Ser_Thr_protein_kinase"/>
</dbReference>
<keyword evidence="9" id="KW-0927">Auxin signaling pathway</keyword>
<keyword evidence="6 10" id="KW-0547">Nucleotide-binding</keyword>
<dbReference type="Gene3D" id="3.30.200.20">
    <property type="entry name" value="Phosphorylase Kinase, domain 1"/>
    <property type="match status" value="1"/>
</dbReference>
<evidence type="ECO:0000256" key="9">
    <source>
        <dbReference type="ARBA" id="ARBA00023294"/>
    </source>
</evidence>
<dbReference type="InterPro" id="IPR008271">
    <property type="entry name" value="Ser/Thr_kinase_AS"/>
</dbReference>